<dbReference type="GO" id="GO:0016020">
    <property type="term" value="C:membrane"/>
    <property type="evidence" value="ECO:0007669"/>
    <property type="project" value="UniProtKB-SubCell"/>
</dbReference>
<dbReference type="EMBL" id="JBJXBP010000007">
    <property type="protein sequence ID" value="KAL3820256.1"/>
    <property type="molecule type" value="Genomic_DNA"/>
</dbReference>
<keyword evidence="7 8" id="KW-0472">Membrane</keyword>
<organism evidence="10 11">
    <name type="scientific">Penstemon smallii</name>
    <dbReference type="NCBI Taxonomy" id="265156"/>
    <lineage>
        <taxon>Eukaryota</taxon>
        <taxon>Viridiplantae</taxon>
        <taxon>Streptophyta</taxon>
        <taxon>Embryophyta</taxon>
        <taxon>Tracheophyta</taxon>
        <taxon>Spermatophyta</taxon>
        <taxon>Magnoliopsida</taxon>
        <taxon>eudicotyledons</taxon>
        <taxon>Gunneridae</taxon>
        <taxon>Pentapetalae</taxon>
        <taxon>asterids</taxon>
        <taxon>lamiids</taxon>
        <taxon>Lamiales</taxon>
        <taxon>Plantaginaceae</taxon>
        <taxon>Cheloneae</taxon>
        <taxon>Penstemon</taxon>
    </lineage>
</organism>
<dbReference type="Proteomes" id="UP001634393">
    <property type="component" value="Unassembled WGS sequence"/>
</dbReference>
<dbReference type="InterPro" id="IPR050369">
    <property type="entry name" value="RBOH/FRE"/>
</dbReference>
<comment type="subcellular location">
    <subcellularLocation>
        <location evidence="1">Membrane</location>
        <topology evidence="1">Multi-pass membrane protein</topology>
    </subcellularLocation>
</comment>
<feature type="transmembrane region" description="Helical" evidence="8">
    <location>
        <begin position="228"/>
        <end position="251"/>
    </location>
</feature>
<protein>
    <recommendedName>
        <fullName evidence="9">Ferric oxidoreductase domain-containing protein</fullName>
    </recommendedName>
</protein>
<accession>A0ABD3S740</accession>
<dbReference type="PANTHER" id="PTHR11972">
    <property type="entry name" value="NADPH OXIDASE"/>
    <property type="match status" value="1"/>
</dbReference>
<dbReference type="PANTHER" id="PTHR11972:SF152">
    <property type="entry name" value="RESPIRATORY BURST OXIDASE HOMOLOG PROTEIN C"/>
    <property type="match status" value="1"/>
</dbReference>
<evidence type="ECO:0000256" key="3">
    <source>
        <dbReference type="ARBA" id="ARBA00022692"/>
    </source>
</evidence>
<feature type="transmembrane region" description="Helical" evidence="8">
    <location>
        <begin position="56"/>
        <end position="75"/>
    </location>
</feature>
<feature type="transmembrane region" description="Helical" evidence="8">
    <location>
        <begin position="188"/>
        <end position="208"/>
    </location>
</feature>
<sequence>MLFLQSPSQSGGGGGGDESRNLSKMLSKQLKRTQHHIVKRWYNDSHYFLMDYWRRVWVMALWIGIMAALFTYKYIEYKNREEIFREMGHCVCMAKGAAETLKLNMALILLPVNKTKLGMVVPFDDNLNFHKVIAVAIAIGVGIHGIAHLTCDFPQLLQASEEEYEPMEQYFGVQPENYWHFVKEWDGVTGIVMVVLMSIAFTLASPLFRRNGANLPKPFDKLAGFNAFWYSHHLFIIVYDCLIVHGIKLYFTHDWYKKTTWMYLAVPITLYAGERLIRAFRSSIKSVKILKVGVIEEKVVAPIFFNSGY</sequence>
<evidence type="ECO:0000256" key="8">
    <source>
        <dbReference type="SAM" id="Phobius"/>
    </source>
</evidence>
<dbReference type="Pfam" id="PF01794">
    <property type="entry name" value="Ferric_reduct"/>
    <property type="match status" value="1"/>
</dbReference>
<keyword evidence="11" id="KW-1185">Reference proteome</keyword>
<gene>
    <name evidence="10" type="ORF">ACJIZ3_006161</name>
</gene>
<keyword evidence="2" id="KW-0285">Flavoprotein</keyword>
<keyword evidence="4" id="KW-0274">FAD</keyword>
<feature type="domain" description="Ferric oxidoreductase" evidence="9">
    <location>
        <begin position="103"/>
        <end position="239"/>
    </location>
</feature>
<keyword evidence="3 8" id="KW-0812">Transmembrane</keyword>
<evidence type="ECO:0000256" key="2">
    <source>
        <dbReference type="ARBA" id="ARBA00022630"/>
    </source>
</evidence>
<evidence type="ECO:0000259" key="9">
    <source>
        <dbReference type="Pfam" id="PF01794"/>
    </source>
</evidence>
<comment type="caution">
    <text evidence="10">The sequence shown here is derived from an EMBL/GenBank/DDBJ whole genome shotgun (WGS) entry which is preliminary data.</text>
</comment>
<evidence type="ECO:0000256" key="7">
    <source>
        <dbReference type="ARBA" id="ARBA00023136"/>
    </source>
</evidence>
<proteinExistence type="predicted"/>
<dbReference type="PRINTS" id="PR00466">
    <property type="entry name" value="GP91PHOX"/>
</dbReference>
<evidence type="ECO:0000256" key="1">
    <source>
        <dbReference type="ARBA" id="ARBA00004141"/>
    </source>
</evidence>
<dbReference type="GO" id="GO:0016491">
    <property type="term" value="F:oxidoreductase activity"/>
    <property type="evidence" value="ECO:0007669"/>
    <property type="project" value="UniProtKB-KW"/>
</dbReference>
<evidence type="ECO:0000313" key="10">
    <source>
        <dbReference type="EMBL" id="KAL3820256.1"/>
    </source>
</evidence>
<dbReference type="InterPro" id="IPR013130">
    <property type="entry name" value="Fe3_Rdtase_TM_dom"/>
</dbReference>
<evidence type="ECO:0000256" key="4">
    <source>
        <dbReference type="ARBA" id="ARBA00022827"/>
    </source>
</evidence>
<dbReference type="AlphaFoldDB" id="A0ABD3S740"/>
<keyword evidence="6" id="KW-0560">Oxidoreductase</keyword>
<dbReference type="InterPro" id="IPR000778">
    <property type="entry name" value="Cyt_b245_heavy_chain"/>
</dbReference>
<name>A0ABD3S740_9LAMI</name>
<evidence type="ECO:0000256" key="6">
    <source>
        <dbReference type="ARBA" id="ARBA00023002"/>
    </source>
</evidence>
<keyword evidence="5 8" id="KW-1133">Transmembrane helix</keyword>
<evidence type="ECO:0000313" key="11">
    <source>
        <dbReference type="Proteomes" id="UP001634393"/>
    </source>
</evidence>
<reference evidence="10 11" key="1">
    <citation type="submission" date="2024-12" db="EMBL/GenBank/DDBJ databases">
        <title>The unique morphological basis and parallel evolutionary history of personate flowers in Penstemon.</title>
        <authorList>
            <person name="Depatie T.H."/>
            <person name="Wessinger C.A."/>
        </authorList>
    </citation>
    <scope>NUCLEOTIDE SEQUENCE [LARGE SCALE GENOMIC DNA]</scope>
    <source>
        <strain evidence="10">WTNN_2</strain>
        <tissue evidence="10">Leaf</tissue>
    </source>
</reference>
<evidence type="ECO:0000256" key="5">
    <source>
        <dbReference type="ARBA" id="ARBA00022989"/>
    </source>
</evidence>